<gene>
    <name evidence="1" type="ORF">SAMN05421879_101126</name>
</gene>
<evidence type="ECO:0008006" key="3">
    <source>
        <dbReference type="Google" id="ProtNLM"/>
    </source>
</evidence>
<dbReference type="EMBL" id="OBQK01000001">
    <property type="protein sequence ID" value="SOC51296.1"/>
    <property type="molecule type" value="Genomic_DNA"/>
</dbReference>
<evidence type="ECO:0000313" key="1">
    <source>
        <dbReference type="EMBL" id="SOC51296.1"/>
    </source>
</evidence>
<evidence type="ECO:0000313" key="2">
    <source>
        <dbReference type="Proteomes" id="UP000219688"/>
    </source>
</evidence>
<keyword evidence="2" id="KW-1185">Reference proteome</keyword>
<dbReference type="AlphaFoldDB" id="A0A285VDZ4"/>
<sequence>MSLSVVSVPPPDPGGAAPPPAQVAAYADLVSRALTAILGDDDLADSASSIAVAYGSQTVRRKSLILALDGDDVVGGSYVRIPLKDNTHLAECDFEVDPGSDPGVVIPALWSGVHEVLRREGRTTIQVWSSHRADPTAEHLTPRTGVGRLPRDRAADTLRELGLVLEQVERHSVLEVAPAVPVAEAGVAGAREVAGPAYRALSWVGPTPPEHLEGMAALMARMSTDAPSGELEIDPEDWDADRVAERDRVTVEMGRLSLTVAAEHVASGELVAYTVLDQPRDKPRVAYQEDTLVRIGHRGHRLGMLVKALNLQQLRAHAPDVERVHTWNAGENSHMLAINEALGFRERSAAGGWQLTGL</sequence>
<reference evidence="2" key="1">
    <citation type="submission" date="2017-08" db="EMBL/GenBank/DDBJ databases">
        <authorList>
            <person name="Varghese N."/>
            <person name="Submissions S."/>
        </authorList>
    </citation>
    <scope>NUCLEOTIDE SEQUENCE [LARGE SCALE GENOMIC DNA]</scope>
    <source>
        <strain evidence="2">USBA17B2</strain>
    </source>
</reference>
<accession>A0A285VDZ4</accession>
<name>A0A285VDZ4_9MICO</name>
<dbReference type="SUPFAM" id="SSF55729">
    <property type="entry name" value="Acyl-CoA N-acyltransferases (Nat)"/>
    <property type="match status" value="1"/>
</dbReference>
<dbReference type="RefSeq" id="WP_097186364.1">
    <property type="nucleotide sequence ID" value="NZ_OBQK01000001.1"/>
</dbReference>
<dbReference type="InterPro" id="IPR016181">
    <property type="entry name" value="Acyl_CoA_acyltransferase"/>
</dbReference>
<proteinExistence type="predicted"/>
<organism evidence="1 2">
    <name type="scientific">Ornithinimicrobium cerasi</name>
    <dbReference type="NCBI Taxonomy" id="2248773"/>
    <lineage>
        <taxon>Bacteria</taxon>
        <taxon>Bacillati</taxon>
        <taxon>Actinomycetota</taxon>
        <taxon>Actinomycetes</taxon>
        <taxon>Micrococcales</taxon>
        <taxon>Ornithinimicrobiaceae</taxon>
        <taxon>Ornithinimicrobium</taxon>
    </lineage>
</organism>
<dbReference type="Gene3D" id="3.40.630.30">
    <property type="match status" value="1"/>
</dbReference>
<protein>
    <recommendedName>
        <fullName evidence="3">N-acetyltransferase domain-containing protein</fullName>
    </recommendedName>
</protein>
<dbReference type="Proteomes" id="UP000219688">
    <property type="component" value="Unassembled WGS sequence"/>
</dbReference>